<dbReference type="Proteomes" id="UP000050557">
    <property type="component" value="Unassembled WGS sequence"/>
</dbReference>
<dbReference type="EMBL" id="LJQM01000252">
    <property type="protein sequence ID" value="KPX40062.1"/>
    <property type="molecule type" value="Genomic_DNA"/>
</dbReference>
<reference evidence="1 2" key="1">
    <citation type="submission" date="2015-09" db="EMBL/GenBank/DDBJ databases">
        <title>Genome announcement of multiple Pseudomonas syringae strains.</title>
        <authorList>
            <person name="Thakur S."/>
            <person name="Wang P.W."/>
            <person name="Gong Y."/>
            <person name="Weir B.S."/>
            <person name="Guttman D.S."/>
        </authorList>
    </citation>
    <scope>NUCLEOTIDE SEQUENCE [LARGE SCALE GENOMIC DNA]</scope>
    <source>
        <strain evidence="1 2">ICMP4531</strain>
    </source>
</reference>
<proteinExistence type="predicted"/>
<dbReference type="AlphaFoldDB" id="A0A0P9RNH3"/>
<sequence length="45" mass="5148">MLHAQAQAIIRLIPKAEPHFCRADLKQALLPKSDEIKLIMSIYTM</sequence>
<protein>
    <submittedName>
        <fullName evidence="1">Stability/partitioning protein</fullName>
    </submittedName>
</protein>
<gene>
    <name evidence="1" type="ORF">ALO68_200065</name>
</gene>
<organism evidence="1 2">
    <name type="scientific">Pseudomonas syringae pv. helianthi</name>
    <dbReference type="NCBI Taxonomy" id="251654"/>
    <lineage>
        <taxon>Bacteria</taxon>
        <taxon>Pseudomonadati</taxon>
        <taxon>Pseudomonadota</taxon>
        <taxon>Gammaproteobacteria</taxon>
        <taxon>Pseudomonadales</taxon>
        <taxon>Pseudomonadaceae</taxon>
        <taxon>Pseudomonas</taxon>
    </lineage>
</organism>
<evidence type="ECO:0000313" key="1">
    <source>
        <dbReference type="EMBL" id="KPX40062.1"/>
    </source>
</evidence>
<accession>A0A0P9RNH3</accession>
<dbReference type="PATRIC" id="fig|251654.3.peg.4441"/>
<evidence type="ECO:0000313" key="2">
    <source>
        <dbReference type="Proteomes" id="UP000050557"/>
    </source>
</evidence>
<name>A0A0P9RNH3_9PSED</name>
<comment type="caution">
    <text evidence="1">The sequence shown here is derived from an EMBL/GenBank/DDBJ whole genome shotgun (WGS) entry which is preliminary data.</text>
</comment>